<proteinExistence type="predicted"/>
<comment type="caution">
    <text evidence="3">The sequence shown here is derived from an EMBL/GenBank/DDBJ whole genome shotgun (WGS) entry which is preliminary data.</text>
</comment>
<keyword evidence="3" id="KW-0407">Ion channel</keyword>
<organism evidence="3 4">
    <name type="scientific">Paraburkholderia unamae</name>
    <dbReference type="NCBI Taxonomy" id="219649"/>
    <lineage>
        <taxon>Bacteria</taxon>
        <taxon>Pseudomonadati</taxon>
        <taxon>Pseudomonadota</taxon>
        <taxon>Betaproteobacteria</taxon>
        <taxon>Burkholderiales</taxon>
        <taxon>Burkholderiaceae</taxon>
        <taxon>Paraburkholderia</taxon>
    </lineage>
</organism>
<reference evidence="3 4" key="1">
    <citation type="submission" date="2018-05" db="EMBL/GenBank/DDBJ databases">
        <title>Genomic Encyclopedia of Type Strains, Phase IV (KMG-V): Genome sequencing to study the core and pangenomes of soil and plant-associated prokaryotes.</title>
        <authorList>
            <person name="Whitman W."/>
        </authorList>
    </citation>
    <scope>NUCLEOTIDE SEQUENCE [LARGE SCALE GENOMIC DNA]</scope>
    <source>
        <strain evidence="3 4">SCZa-39</strain>
    </source>
</reference>
<dbReference type="Gene3D" id="1.10.287.70">
    <property type="match status" value="1"/>
</dbReference>
<keyword evidence="3" id="KW-0813">Transport</keyword>
<keyword evidence="1" id="KW-0472">Membrane</keyword>
<keyword evidence="3" id="KW-0406">Ion transport</keyword>
<feature type="transmembrane region" description="Helical" evidence="1">
    <location>
        <begin position="22"/>
        <end position="44"/>
    </location>
</feature>
<sequence length="134" mass="14262">MTWRKGRGYIHARDAITAYFRILWYLRSILAGLLVAFFALSMAMYYLGGAVQTGTRAPSSPGEVLYFCAVTALTIGYGDIVATTATGRIIAVSLGLLGVLITGVTTAVGVYAIQEAAQRIGLPSHENRATASNE</sequence>
<dbReference type="Pfam" id="PF07885">
    <property type="entry name" value="Ion_trans_2"/>
    <property type="match status" value="1"/>
</dbReference>
<feature type="domain" description="Potassium channel" evidence="2">
    <location>
        <begin position="33"/>
        <end position="110"/>
    </location>
</feature>
<evidence type="ECO:0000259" key="2">
    <source>
        <dbReference type="Pfam" id="PF07885"/>
    </source>
</evidence>
<keyword evidence="4" id="KW-1185">Reference proteome</keyword>
<dbReference type="InterPro" id="IPR013099">
    <property type="entry name" value="K_chnl_dom"/>
</dbReference>
<keyword evidence="1" id="KW-0812">Transmembrane</keyword>
<evidence type="ECO:0000313" key="3">
    <source>
        <dbReference type="EMBL" id="PVX86222.1"/>
    </source>
</evidence>
<gene>
    <name evidence="3" type="ORF">C7402_10257</name>
</gene>
<evidence type="ECO:0000256" key="1">
    <source>
        <dbReference type="SAM" id="Phobius"/>
    </source>
</evidence>
<dbReference type="GO" id="GO:0034220">
    <property type="term" value="P:monoatomic ion transmembrane transport"/>
    <property type="evidence" value="ECO:0007669"/>
    <property type="project" value="UniProtKB-KW"/>
</dbReference>
<keyword evidence="1" id="KW-1133">Transmembrane helix</keyword>
<evidence type="ECO:0000313" key="4">
    <source>
        <dbReference type="Proteomes" id="UP000245712"/>
    </source>
</evidence>
<feature type="transmembrane region" description="Helical" evidence="1">
    <location>
        <begin position="89"/>
        <end position="113"/>
    </location>
</feature>
<protein>
    <submittedName>
        <fullName evidence="3">Voltage-gated potassium channel</fullName>
    </submittedName>
</protein>
<accession>A0ABX5KVH1</accession>
<dbReference type="EMBL" id="QEOB01000002">
    <property type="protein sequence ID" value="PVX86222.1"/>
    <property type="molecule type" value="Genomic_DNA"/>
</dbReference>
<dbReference type="Proteomes" id="UP000245712">
    <property type="component" value="Unassembled WGS sequence"/>
</dbReference>
<name>A0ABX5KVH1_9BURK</name>
<dbReference type="SUPFAM" id="SSF81324">
    <property type="entry name" value="Voltage-gated potassium channels"/>
    <property type="match status" value="1"/>
</dbReference>
<feature type="transmembrane region" description="Helical" evidence="1">
    <location>
        <begin position="64"/>
        <end position="82"/>
    </location>
</feature>